<dbReference type="NCBIfam" id="TIGR01414">
    <property type="entry name" value="autotrans_barl"/>
    <property type="match status" value="1"/>
</dbReference>
<dbReference type="InterPro" id="IPR036709">
    <property type="entry name" value="Autotransporte_beta_dom_sf"/>
</dbReference>
<organism evidence="2 3">
    <name type="scientific">Sutterella seckii</name>
    <dbReference type="NCBI Taxonomy" id="1944635"/>
    <lineage>
        <taxon>Bacteria</taxon>
        <taxon>Pseudomonadati</taxon>
        <taxon>Pseudomonadota</taxon>
        <taxon>Betaproteobacteria</taxon>
        <taxon>Burkholderiales</taxon>
        <taxon>Sutterellaceae</taxon>
        <taxon>Sutterella</taxon>
    </lineage>
</organism>
<dbReference type="Proteomes" id="UP000430564">
    <property type="component" value="Unassembled WGS sequence"/>
</dbReference>
<protein>
    <submittedName>
        <fullName evidence="2">Autotransporter outer membrane beta-barrel domain-containing protein</fullName>
    </submittedName>
</protein>
<dbReference type="InterPro" id="IPR005546">
    <property type="entry name" value="Autotransporte_beta"/>
</dbReference>
<evidence type="ECO:0000313" key="2">
    <source>
        <dbReference type="EMBL" id="KAB7651390.1"/>
    </source>
</evidence>
<dbReference type="Pfam" id="PF03797">
    <property type="entry name" value="Autotransporter"/>
    <property type="match status" value="1"/>
</dbReference>
<name>A0A6I1EL42_9BURK</name>
<dbReference type="PRINTS" id="PR01484">
    <property type="entry name" value="PRTACTNFAMLY"/>
</dbReference>
<reference evidence="2 3" key="1">
    <citation type="submission" date="2019-10" db="EMBL/GenBank/DDBJ databases">
        <title>Genome diversity of Sutterella seckii.</title>
        <authorList>
            <person name="Chaplin A.V."/>
            <person name="Sokolova S.R."/>
            <person name="Mosin K.A."/>
            <person name="Ivanova E.L."/>
            <person name="Kochetkova T.O."/>
            <person name="Goltsov A.Y."/>
            <person name="Trofimov D.Y."/>
            <person name="Efimov B.A."/>
        </authorList>
    </citation>
    <scope>NUCLEOTIDE SEQUENCE [LARGE SCALE GENOMIC DNA]</scope>
    <source>
        <strain evidence="2 3">ASD393</strain>
    </source>
</reference>
<evidence type="ECO:0000259" key="1">
    <source>
        <dbReference type="Pfam" id="PF03797"/>
    </source>
</evidence>
<proteinExistence type="predicted"/>
<dbReference type="GO" id="GO:0019867">
    <property type="term" value="C:outer membrane"/>
    <property type="evidence" value="ECO:0007669"/>
    <property type="project" value="InterPro"/>
</dbReference>
<dbReference type="Gene3D" id="2.40.128.130">
    <property type="entry name" value="Autotransporter beta-domain"/>
    <property type="match status" value="1"/>
</dbReference>
<dbReference type="AlphaFoldDB" id="A0A6I1EL42"/>
<dbReference type="RefSeq" id="WP_152159237.1">
    <property type="nucleotide sequence ID" value="NZ_WEHX01000171.1"/>
</dbReference>
<dbReference type="InterPro" id="IPR003991">
    <property type="entry name" value="Pertactin_virulence_factor"/>
</dbReference>
<dbReference type="EMBL" id="WEHX01000171">
    <property type="protein sequence ID" value="KAB7651390.1"/>
    <property type="molecule type" value="Genomic_DNA"/>
</dbReference>
<dbReference type="InterPro" id="IPR006315">
    <property type="entry name" value="OM_autotransptr_brl_dom"/>
</dbReference>
<dbReference type="SUPFAM" id="SSF103515">
    <property type="entry name" value="Autotransporter"/>
    <property type="match status" value="1"/>
</dbReference>
<dbReference type="OrthoDB" id="8780886at2"/>
<feature type="non-terminal residue" evidence="2">
    <location>
        <position position="1"/>
    </location>
</feature>
<gene>
    <name evidence="2" type="ORF">GBM95_11590</name>
</gene>
<accession>A0A6I1EL42</accession>
<sequence length="136" mass="15590">SIEAGWKLSSADKWYAEPQAQLQYTRIGRSDYKTSNDVKIENSSVDSLIGRAGLRLGRDLERMGGEKMNLYVRADIPHEFKGEQTFCMQGHHDLTPLRYEFTGDATLVRRRSRASVNGQRKRDCLATTLRRDTPRI</sequence>
<evidence type="ECO:0000313" key="3">
    <source>
        <dbReference type="Proteomes" id="UP000430564"/>
    </source>
</evidence>
<comment type="caution">
    <text evidence="2">The sequence shown here is derived from an EMBL/GenBank/DDBJ whole genome shotgun (WGS) entry which is preliminary data.</text>
</comment>
<feature type="domain" description="Autotransporter" evidence="1">
    <location>
        <begin position="1"/>
        <end position="84"/>
    </location>
</feature>